<dbReference type="Gene3D" id="1.10.3720.10">
    <property type="entry name" value="MetI-like"/>
    <property type="match status" value="1"/>
</dbReference>
<comment type="similarity">
    <text evidence="9">Belongs to the binding-protein-dependent transport system permease family. OppBC subfamily.</text>
</comment>
<keyword evidence="4 10" id="KW-0812">Transmembrane</keyword>
<evidence type="ECO:0000256" key="1">
    <source>
        <dbReference type="ARBA" id="ARBA00004651"/>
    </source>
</evidence>
<feature type="transmembrane region" description="Helical" evidence="10">
    <location>
        <begin position="49"/>
        <end position="70"/>
    </location>
</feature>
<evidence type="ECO:0000256" key="2">
    <source>
        <dbReference type="ARBA" id="ARBA00022448"/>
    </source>
</evidence>
<evidence type="ECO:0000256" key="4">
    <source>
        <dbReference type="ARBA" id="ARBA00022692"/>
    </source>
</evidence>
<dbReference type="InterPro" id="IPR035906">
    <property type="entry name" value="MetI-like_sf"/>
</dbReference>
<dbReference type="InterPro" id="IPR050366">
    <property type="entry name" value="BP-dependent_transpt_permease"/>
</dbReference>
<evidence type="ECO:0000256" key="3">
    <source>
        <dbReference type="ARBA" id="ARBA00022475"/>
    </source>
</evidence>
<keyword evidence="3" id="KW-1003">Cell membrane</keyword>
<dbReference type="PANTHER" id="PTHR43386">
    <property type="entry name" value="OLIGOPEPTIDE TRANSPORT SYSTEM PERMEASE PROTEIN APPC"/>
    <property type="match status" value="1"/>
</dbReference>
<dbReference type="SUPFAM" id="SSF161098">
    <property type="entry name" value="MetI-like"/>
    <property type="match status" value="1"/>
</dbReference>
<accession>A0ABW4BMP4</accession>
<dbReference type="CDD" id="cd06261">
    <property type="entry name" value="TM_PBP2"/>
    <property type="match status" value="1"/>
</dbReference>
<feature type="transmembrane region" description="Helical" evidence="10">
    <location>
        <begin position="180"/>
        <end position="200"/>
    </location>
</feature>
<dbReference type="InterPro" id="IPR000515">
    <property type="entry name" value="MetI-like"/>
</dbReference>
<gene>
    <name evidence="12" type="ORF">ACFQ4R_07775</name>
</gene>
<feature type="transmembrane region" description="Helical" evidence="10">
    <location>
        <begin position="262"/>
        <end position="287"/>
    </location>
</feature>
<comment type="caution">
    <text evidence="12">The sequence shown here is derived from an EMBL/GenBank/DDBJ whole genome shotgun (WGS) entry which is preliminary data.</text>
</comment>
<name>A0ABW4BMP4_9LACO</name>
<evidence type="ECO:0000313" key="12">
    <source>
        <dbReference type="EMBL" id="MFD1411479.1"/>
    </source>
</evidence>
<feature type="transmembrane region" description="Helical" evidence="10">
    <location>
        <begin position="312"/>
        <end position="330"/>
    </location>
</feature>
<dbReference type="Pfam" id="PF12911">
    <property type="entry name" value="OppC_N"/>
    <property type="match status" value="1"/>
</dbReference>
<dbReference type="PROSITE" id="PS50928">
    <property type="entry name" value="ABC_TM1"/>
    <property type="match status" value="1"/>
</dbReference>
<keyword evidence="5" id="KW-0571">Peptide transport</keyword>
<evidence type="ECO:0000256" key="5">
    <source>
        <dbReference type="ARBA" id="ARBA00022856"/>
    </source>
</evidence>
<comment type="subcellular location">
    <subcellularLocation>
        <location evidence="1 10">Cell membrane</location>
        <topology evidence="1 10">Multi-pass membrane protein</topology>
    </subcellularLocation>
</comment>
<organism evidence="12 13">
    <name type="scientific">Lapidilactobacillus gannanensis</name>
    <dbReference type="NCBI Taxonomy" id="2486002"/>
    <lineage>
        <taxon>Bacteria</taxon>
        <taxon>Bacillati</taxon>
        <taxon>Bacillota</taxon>
        <taxon>Bacilli</taxon>
        <taxon>Lactobacillales</taxon>
        <taxon>Lactobacillaceae</taxon>
        <taxon>Lapidilactobacillus</taxon>
    </lineage>
</organism>
<evidence type="ECO:0000256" key="8">
    <source>
        <dbReference type="ARBA" id="ARBA00023136"/>
    </source>
</evidence>
<keyword evidence="13" id="KW-1185">Reference proteome</keyword>
<evidence type="ECO:0000256" key="7">
    <source>
        <dbReference type="ARBA" id="ARBA00022989"/>
    </source>
</evidence>
<keyword evidence="7 10" id="KW-1133">Transmembrane helix</keyword>
<dbReference type="EMBL" id="JBHTOH010000077">
    <property type="protein sequence ID" value="MFD1411479.1"/>
    <property type="molecule type" value="Genomic_DNA"/>
</dbReference>
<keyword evidence="6" id="KW-0653">Protein transport</keyword>
<sequence>MADNSTDIKFKENSFKRIEQHNVDEQEKISAPSLTFFQDAVRRLKKNKAAVISLWLLALIVVFSIISIWWTPSDPNAQHVAYANLPPKIANGQIPGFTGKANVGGRIVDKYAQAKVPAGTYYVLGTDYLGRDLFSRLMKGIALSLLIGFLATLFDLVIGVPYGVVSGWKGGRVDTLMQRFIEIISSIPNLVIVILMLLLFTPGLGSIVVAMGITGWITMARLVRAETLTLKTQEYVLAARTLGESPFKIAMKHLIPNLSSTIIIQTMFSIPTAIFFEAFLSFIGIGIPAPNASLGTLLSDGQKTFRFLPYQMWYPAAAISIIMIAFNLLADGLRDAFDPKTQE</sequence>
<evidence type="ECO:0000313" key="13">
    <source>
        <dbReference type="Proteomes" id="UP001597191"/>
    </source>
</evidence>
<feature type="domain" description="ABC transmembrane type-1" evidence="11">
    <location>
        <begin position="141"/>
        <end position="334"/>
    </location>
</feature>
<protein>
    <submittedName>
        <fullName evidence="12">ABC transporter permease</fullName>
    </submittedName>
</protein>
<dbReference type="InterPro" id="IPR025966">
    <property type="entry name" value="OppC_N"/>
</dbReference>
<evidence type="ECO:0000256" key="9">
    <source>
        <dbReference type="ARBA" id="ARBA00024202"/>
    </source>
</evidence>
<proteinExistence type="inferred from homology"/>
<dbReference type="PANTHER" id="PTHR43386:SF24">
    <property type="entry name" value="OLIGOPEPTIDE TRANSPORT SYSTEM PERMEASE PROTEIN AMID"/>
    <property type="match status" value="1"/>
</dbReference>
<evidence type="ECO:0000259" key="11">
    <source>
        <dbReference type="PROSITE" id="PS50928"/>
    </source>
</evidence>
<evidence type="ECO:0000256" key="6">
    <source>
        <dbReference type="ARBA" id="ARBA00022927"/>
    </source>
</evidence>
<keyword evidence="8 10" id="KW-0472">Membrane</keyword>
<dbReference type="Proteomes" id="UP001597191">
    <property type="component" value="Unassembled WGS sequence"/>
</dbReference>
<dbReference type="RefSeq" id="WP_125651136.1">
    <property type="nucleotide sequence ID" value="NZ_JBHTOH010000077.1"/>
</dbReference>
<keyword evidence="2 10" id="KW-0813">Transport</keyword>
<reference evidence="13" key="1">
    <citation type="journal article" date="2019" name="Int. J. Syst. Evol. Microbiol.">
        <title>The Global Catalogue of Microorganisms (GCM) 10K type strain sequencing project: providing services to taxonomists for standard genome sequencing and annotation.</title>
        <authorList>
            <consortium name="The Broad Institute Genomics Platform"/>
            <consortium name="The Broad Institute Genome Sequencing Center for Infectious Disease"/>
            <person name="Wu L."/>
            <person name="Ma J."/>
        </authorList>
    </citation>
    <scope>NUCLEOTIDE SEQUENCE [LARGE SCALE GENOMIC DNA]</scope>
    <source>
        <strain evidence="13">CCM 8937</strain>
    </source>
</reference>
<dbReference type="Pfam" id="PF00528">
    <property type="entry name" value="BPD_transp_1"/>
    <property type="match status" value="1"/>
</dbReference>
<feature type="transmembrane region" description="Helical" evidence="10">
    <location>
        <begin position="141"/>
        <end position="168"/>
    </location>
</feature>
<evidence type="ECO:0000256" key="10">
    <source>
        <dbReference type="RuleBase" id="RU363032"/>
    </source>
</evidence>